<dbReference type="InterPro" id="IPR036047">
    <property type="entry name" value="F-box-like_dom_sf"/>
</dbReference>
<protein>
    <recommendedName>
        <fullName evidence="1">F-box domain-containing protein</fullName>
    </recommendedName>
</protein>
<reference evidence="3" key="1">
    <citation type="journal article" date="2024" name="IScience">
        <title>Strigolactones Initiate the Formation of Haustorium-like Structures in Castilleja.</title>
        <authorList>
            <person name="Buerger M."/>
            <person name="Peterson D."/>
            <person name="Chory J."/>
        </authorList>
    </citation>
    <scope>NUCLEOTIDE SEQUENCE [LARGE SCALE GENOMIC DNA]</scope>
</reference>
<evidence type="ECO:0000313" key="3">
    <source>
        <dbReference type="Proteomes" id="UP001632038"/>
    </source>
</evidence>
<dbReference type="EMBL" id="JAVIJP010000036">
    <property type="protein sequence ID" value="KAL3628730.1"/>
    <property type="molecule type" value="Genomic_DNA"/>
</dbReference>
<evidence type="ECO:0000313" key="2">
    <source>
        <dbReference type="EMBL" id="KAL3628730.1"/>
    </source>
</evidence>
<dbReference type="InterPro" id="IPR050796">
    <property type="entry name" value="SCF_F-box_component"/>
</dbReference>
<gene>
    <name evidence="2" type="ORF">CASFOL_027776</name>
</gene>
<dbReference type="Proteomes" id="UP001632038">
    <property type="component" value="Unassembled WGS sequence"/>
</dbReference>
<sequence>MPPKRNHRPKNNKQSISGPVSGAMADCILPQGIMFSIVTRLPVKSIHRFKCVCKPWLKLFSSPKFMKAHHTQLSQNPENQSVMVYCFSEKNGNTMSLYRTELNWENPNILDHPFPKWLQPMDFVGGCNGLICLSYPPLGQWIELWNPALKKAKSLPSPKLKAVRPAMVSIGFGYDDESDDFKVVRIVSVDKEKKKKKISVGVEVYSVNSNSWKTINVGFQFSVLETRNDVVVNEKNLYWVAKVDKDDDENEVLLWFDVKKMKFKVVSLSSLNLDEEQVAFVDWKGAIAALVCNSNDERVLSLDVWVFDDSREIWIKNRSFGSIELKVDRFLRCLKSGEIVGECPDGKLFVLDENNGSVKNEIVIDDSHKRSFEIYEYTESLAYVQGMKKWKEKIDFEGERKLADLYTFLHDFANRNELGDGPHEITFQLLK</sequence>
<dbReference type="SUPFAM" id="SSF81383">
    <property type="entry name" value="F-box domain"/>
    <property type="match status" value="1"/>
</dbReference>
<accession>A0ABD3CFS1</accession>
<dbReference type="Pfam" id="PF08268">
    <property type="entry name" value="FBA_3"/>
    <property type="match status" value="1"/>
</dbReference>
<dbReference type="SUPFAM" id="SSF117281">
    <property type="entry name" value="Kelch motif"/>
    <property type="match status" value="1"/>
</dbReference>
<dbReference type="Pfam" id="PF00646">
    <property type="entry name" value="F-box"/>
    <property type="match status" value="1"/>
</dbReference>
<dbReference type="InterPro" id="IPR017451">
    <property type="entry name" value="F-box-assoc_interact_dom"/>
</dbReference>
<dbReference type="InterPro" id="IPR015915">
    <property type="entry name" value="Kelch-typ_b-propeller"/>
</dbReference>
<dbReference type="AlphaFoldDB" id="A0ABD3CFS1"/>
<dbReference type="PANTHER" id="PTHR31672">
    <property type="entry name" value="BNACNNG10540D PROTEIN"/>
    <property type="match status" value="1"/>
</dbReference>
<proteinExistence type="predicted"/>
<dbReference type="InterPro" id="IPR013187">
    <property type="entry name" value="F-box-assoc_dom_typ3"/>
</dbReference>
<dbReference type="NCBIfam" id="TIGR01640">
    <property type="entry name" value="F_box_assoc_1"/>
    <property type="match status" value="1"/>
</dbReference>
<name>A0ABD3CFS1_9LAMI</name>
<dbReference type="SMART" id="SM00256">
    <property type="entry name" value="FBOX"/>
    <property type="match status" value="1"/>
</dbReference>
<dbReference type="Gene3D" id="1.20.1280.50">
    <property type="match status" value="1"/>
</dbReference>
<dbReference type="PANTHER" id="PTHR31672:SF13">
    <property type="entry name" value="F-BOX PROTEIN CPR30-LIKE"/>
    <property type="match status" value="1"/>
</dbReference>
<keyword evidence="3" id="KW-1185">Reference proteome</keyword>
<dbReference type="CDD" id="cd22157">
    <property type="entry name" value="F-box_AtFBW1-like"/>
    <property type="match status" value="1"/>
</dbReference>
<comment type="caution">
    <text evidence="2">The sequence shown here is derived from an EMBL/GenBank/DDBJ whole genome shotgun (WGS) entry which is preliminary data.</text>
</comment>
<organism evidence="2 3">
    <name type="scientific">Castilleja foliolosa</name>
    <dbReference type="NCBI Taxonomy" id="1961234"/>
    <lineage>
        <taxon>Eukaryota</taxon>
        <taxon>Viridiplantae</taxon>
        <taxon>Streptophyta</taxon>
        <taxon>Embryophyta</taxon>
        <taxon>Tracheophyta</taxon>
        <taxon>Spermatophyta</taxon>
        <taxon>Magnoliopsida</taxon>
        <taxon>eudicotyledons</taxon>
        <taxon>Gunneridae</taxon>
        <taxon>Pentapetalae</taxon>
        <taxon>asterids</taxon>
        <taxon>lamiids</taxon>
        <taxon>Lamiales</taxon>
        <taxon>Orobanchaceae</taxon>
        <taxon>Pedicularideae</taxon>
        <taxon>Castillejinae</taxon>
        <taxon>Castilleja</taxon>
    </lineage>
</organism>
<dbReference type="InterPro" id="IPR001810">
    <property type="entry name" value="F-box_dom"/>
</dbReference>
<evidence type="ECO:0000259" key="1">
    <source>
        <dbReference type="SMART" id="SM00256"/>
    </source>
</evidence>
<feature type="domain" description="F-box" evidence="1">
    <location>
        <begin position="29"/>
        <end position="69"/>
    </location>
</feature>